<keyword evidence="1" id="KW-0812">Transmembrane</keyword>
<name>A0ABW0R078_9BACL</name>
<comment type="caution">
    <text evidence="2">The sequence shown here is derived from an EMBL/GenBank/DDBJ whole genome shotgun (WGS) entry which is preliminary data.</text>
</comment>
<feature type="transmembrane region" description="Helical" evidence="1">
    <location>
        <begin position="240"/>
        <end position="262"/>
    </location>
</feature>
<keyword evidence="1" id="KW-1133">Transmembrane helix</keyword>
<feature type="transmembrane region" description="Helical" evidence="1">
    <location>
        <begin position="105"/>
        <end position="130"/>
    </location>
</feature>
<evidence type="ECO:0000313" key="2">
    <source>
        <dbReference type="EMBL" id="MFC5530639.1"/>
    </source>
</evidence>
<dbReference type="EMBL" id="JBHSNC010000043">
    <property type="protein sequence ID" value="MFC5530639.1"/>
    <property type="molecule type" value="Genomic_DNA"/>
</dbReference>
<feature type="transmembrane region" description="Helical" evidence="1">
    <location>
        <begin position="61"/>
        <end position="84"/>
    </location>
</feature>
<dbReference type="RefSeq" id="WP_378112580.1">
    <property type="nucleotide sequence ID" value="NZ_JBHSNC010000043.1"/>
</dbReference>
<dbReference type="Pfam" id="PF12730">
    <property type="entry name" value="ABC2_membrane_4"/>
    <property type="match status" value="1"/>
</dbReference>
<feature type="transmembrane region" description="Helical" evidence="1">
    <location>
        <begin position="187"/>
        <end position="207"/>
    </location>
</feature>
<accession>A0ABW0R078</accession>
<dbReference type="PANTHER" id="PTHR37305">
    <property type="entry name" value="INTEGRAL MEMBRANE PROTEIN-RELATED"/>
    <property type="match status" value="1"/>
</dbReference>
<dbReference type="PANTHER" id="PTHR37305:SF1">
    <property type="entry name" value="MEMBRANE PROTEIN"/>
    <property type="match status" value="1"/>
</dbReference>
<dbReference type="Proteomes" id="UP001596108">
    <property type="component" value="Unassembled WGS sequence"/>
</dbReference>
<organism evidence="2 3">
    <name type="scientific">Cohnella yongneupensis</name>
    <dbReference type="NCBI Taxonomy" id="425006"/>
    <lineage>
        <taxon>Bacteria</taxon>
        <taxon>Bacillati</taxon>
        <taxon>Bacillota</taxon>
        <taxon>Bacilli</taxon>
        <taxon>Bacillales</taxon>
        <taxon>Paenibacillaceae</taxon>
        <taxon>Cohnella</taxon>
    </lineage>
</organism>
<evidence type="ECO:0000256" key="1">
    <source>
        <dbReference type="SAM" id="Phobius"/>
    </source>
</evidence>
<keyword evidence="1" id="KW-0472">Membrane</keyword>
<feature type="transmembrane region" description="Helical" evidence="1">
    <location>
        <begin position="160"/>
        <end position="180"/>
    </location>
</feature>
<gene>
    <name evidence="2" type="ORF">ACFPQ4_14465</name>
</gene>
<keyword evidence="3" id="KW-1185">Reference proteome</keyword>
<feature type="transmembrane region" description="Helical" evidence="1">
    <location>
        <begin position="21"/>
        <end position="41"/>
    </location>
</feature>
<proteinExistence type="predicted"/>
<evidence type="ECO:0000313" key="3">
    <source>
        <dbReference type="Proteomes" id="UP001596108"/>
    </source>
</evidence>
<sequence>MVNFMKLVQNENMKIYRRARTWVMLGIILVLPVLLSMLLYFASNSDETITGFSAMQLDGFLLTFLITIFSVVLAAEAVAGEFTWGTIKLLLIRPWSRSSILLSKFIAVVLFSLLITAIGFLVTFLINMAFFGATNDINEYIPELNAGAGVLFNELGHLFWLNYVTTLVIIAFAFMLSSALRSNGLAIGLSISIVFTAQLWSHLFLMIDKPWIKYVLFLHLDLTQYANGRGGPIADDPLTLGFAISVLAVYFVLFNLISWTVFRKRDVAA</sequence>
<reference evidence="3" key="1">
    <citation type="journal article" date="2019" name="Int. J. Syst. Evol. Microbiol.">
        <title>The Global Catalogue of Microorganisms (GCM) 10K type strain sequencing project: providing services to taxonomists for standard genome sequencing and annotation.</title>
        <authorList>
            <consortium name="The Broad Institute Genomics Platform"/>
            <consortium name="The Broad Institute Genome Sequencing Center for Infectious Disease"/>
            <person name="Wu L."/>
            <person name="Ma J."/>
        </authorList>
    </citation>
    <scope>NUCLEOTIDE SEQUENCE [LARGE SCALE GENOMIC DNA]</scope>
    <source>
        <strain evidence="3">CGMCC 1.18578</strain>
    </source>
</reference>
<protein>
    <submittedName>
        <fullName evidence="2">ABC transporter permease</fullName>
    </submittedName>
</protein>